<dbReference type="Gene3D" id="3.90.550.10">
    <property type="entry name" value="Spore Coat Polysaccharide Biosynthesis Protein SpsA, Chain A"/>
    <property type="match status" value="1"/>
</dbReference>
<dbReference type="Proteomes" id="UP000470772">
    <property type="component" value="Unassembled WGS sequence"/>
</dbReference>
<comment type="caution">
    <text evidence="9">The sequence shown here is derived from an EMBL/GenBank/DDBJ whole genome shotgun (WGS) entry which is preliminary data.</text>
</comment>
<dbReference type="PANTHER" id="PTHR43867:SF2">
    <property type="entry name" value="CELLULOSE SYNTHASE CATALYTIC SUBUNIT A [UDP-FORMING]"/>
    <property type="match status" value="1"/>
</dbReference>
<feature type="domain" description="Glycosyltransferase 2-like" evidence="8">
    <location>
        <begin position="136"/>
        <end position="346"/>
    </location>
</feature>
<dbReference type="InterPro" id="IPR050321">
    <property type="entry name" value="Glycosyltr_2/OpgH_subfam"/>
</dbReference>
<evidence type="ECO:0000313" key="9">
    <source>
        <dbReference type="EMBL" id="MUN28755.1"/>
    </source>
</evidence>
<evidence type="ECO:0000256" key="5">
    <source>
        <dbReference type="ARBA" id="ARBA00022989"/>
    </source>
</evidence>
<dbReference type="PANTHER" id="PTHR43867">
    <property type="entry name" value="CELLULOSE SYNTHASE CATALYTIC SUBUNIT A [UDP-FORMING]"/>
    <property type="match status" value="1"/>
</dbReference>
<reference evidence="9 10" key="1">
    <citation type="submission" date="2019-10" db="EMBL/GenBank/DDBJ databases">
        <title>Sequencing and Assembly of Multiple Reported Metal-Biooxidizing Members of the Extremely Thermoacidophilic Archaeal Family Sulfolobaceae.</title>
        <authorList>
            <person name="Counts J.A."/>
            <person name="Kelly R.M."/>
        </authorList>
    </citation>
    <scope>NUCLEOTIDE SEQUENCE [LARGE SCALE GENOMIC DNA]</scope>
    <source>
        <strain evidence="9 10">DSM 6482</strain>
    </source>
</reference>
<dbReference type="EMBL" id="WGGD01000005">
    <property type="protein sequence ID" value="MUN28755.1"/>
    <property type="molecule type" value="Genomic_DNA"/>
</dbReference>
<keyword evidence="3 9" id="KW-0808">Transferase</keyword>
<name>A0A6A9QNA7_SULME</name>
<evidence type="ECO:0000259" key="8">
    <source>
        <dbReference type="Pfam" id="PF13632"/>
    </source>
</evidence>
<evidence type="ECO:0000256" key="4">
    <source>
        <dbReference type="ARBA" id="ARBA00022692"/>
    </source>
</evidence>
<dbReference type="RefSeq" id="WP_156016420.1">
    <property type="nucleotide sequence ID" value="NZ_WGGD01000005.1"/>
</dbReference>
<accession>A0A6A9QNA7</accession>
<proteinExistence type="predicted"/>
<evidence type="ECO:0000256" key="7">
    <source>
        <dbReference type="SAM" id="Phobius"/>
    </source>
</evidence>
<feature type="transmembrane region" description="Helical" evidence="7">
    <location>
        <begin position="304"/>
        <end position="328"/>
    </location>
</feature>
<dbReference type="GO" id="GO:0016020">
    <property type="term" value="C:membrane"/>
    <property type="evidence" value="ECO:0007669"/>
    <property type="project" value="UniProtKB-SubCell"/>
</dbReference>
<dbReference type="Pfam" id="PF13632">
    <property type="entry name" value="Glyco_trans_2_3"/>
    <property type="match status" value="1"/>
</dbReference>
<feature type="transmembrane region" description="Helical" evidence="7">
    <location>
        <begin position="414"/>
        <end position="436"/>
    </location>
</feature>
<evidence type="ECO:0000256" key="1">
    <source>
        <dbReference type="ARBA" id="ARBA00004141"/>
    </source>
</evidence>
<keyword evidence="4 7" id="KW-0812">Transmembrane</keyword>
<dbReference type="SUPFAM" id="SSF53448">
    <property type="entry name" value="Nucleotide-diphospho-sugar transferases"/>
    <property type="match status" value="1"/>
</dbReference>
<feature type="transmembrane region" description="Helical" evidence="7">
    <location>
        <begin position="443"/>
        <end position="462"/>
    </location>
</feature>
<evidence type="ECO:0000256" key="2">
    <source>
        <dbReference type="ARBA" id="ARBA00022676"/>
    </source>
</evidence>
<organism evidence="9 10">
    <name type="scientific">Sulfuracidifex metallicus DSM 6482 = JCM 9184</name>
    <dbReference type="NCBI Taxonomy" id="523847"/>
    <lineage>
        <taxon>Archaea</taxon>
        <taxon>Thermoproteota</taxon>
        <taxon>Thermoprotei</taxon>
        <taxon>Sulfolobales</taxon>
        <taxon>Sulfolobaceae</taxon>
        <taxon>Sulfuracidifex</taxon>
    </lineage>
</organism>
<comment type="subcellular location">
    <subcellularLocation>
        <location evidence="1">Membrane</location>
        <topology evidence="1">Multi-pass membrane protein</topology>
    </subcellularLocation>
</comment>
<dbReference type="InterPro" id="IPR029044">
    <property type="entry name" value="Nucleotide-diphossugar_trans"/>
</dbReference>
<evidence type="ECO:0000313" key="10">
    <source>
        <dbReference type="Proteomes" id="UP000470772"/>
    </source>
</evidence>
<dbReference type="GO" id="GO:0016757">
    <property type="term" value="F:glycosyltransferase activity"/>
    <property type="evidence" value="ECO:0007669"/>
    <property type="project" value="UniProtKB-KW"/>
</dbReference>
<keyword evidence="5 7" id="KW-1133">Transmembrane helix</keyword>
<feature type="transmembrane region" description="Helical" evidence="7">
    <location>
        <begin position="334"/>
        <end position="354"/>
    </location>
</feature>
<dbReference type="InterPro" id="IPR001173">
    <property type="entry name" value="Glyco_trans_2-like"/>
</dbReference>
<evidence type="ECO:0000256" key="3">
    <source>
        <dbReference type="ARBA" id="ARBA00022679"/>
    </source>
</evidence>
<gene>
    <name evidence="9" type="ORF">GC250_04715</name>
</gene>
<keyword evidence="6 7" id="KW-0472">Membrane</keyword>
<keyword evidence="10" id="KW-1185">Reference proteome</keyword>
<sequence>MPLIDFVIQIFILLIPSLILLNQIFLYYMYKKAEKILSSNVNIKEFPFLSIIVPTKGENISTIIGLLDNVMEFKWDLRRIEVIIVSDDDKEFVRQLENSLSTKELPFSVKVFLREKKLGFKSGALSYGLERSKGDLIITLDVDSRLNPDSIYRAYSRMLTLGCDAVSLKWMGYSQDSLSSLVKGLLVSTNLGSMVMLLGRHAAGFNVFPVGSGTLYKRGCLNKVGGWDYNMIQDDLEIGTRLTSMGYKICASDSPIFVEVPNNFVSFYVQQTRWAMGTTEVLKNRFTYIIHSNLKFHKKIEMMLYLLQYFPIGLTFLASILLPFIPFLHLPDPLFSPLFILWLVSISLYAIIYVRSARELNISIFDSLRSLGKISAYTVAISPFILFSLIKGFLGKRTYVVTPKGKKMSVSRKYYLIVSLVMLIGILFLLGGLFLILSHYYLVGLWLLYYSSGYIFTSFSYMKE</sequence>
<dbReference type="AlphaFoldDB" id="A0A6A9QNA7"/>
<evidence type="ECO:0000256" key="6">
    <source>
        <dbReference type="ARBA" id="ARBA00023136"/>
    </source>
</evidence>
<feature type="transmembrane region" description="Helical" evidence="7">
    <location>
        <begin position="6"/>
        <end position="30"/>
    </location>
</feature>
<keyword evidence="2" id="KW-0328">Glycosyltransferase</keyword>
<protein>
    <submittedName>
        <fullName evidence="9">Glycosyltransferase</fullName>
    </submittedName>
</protein>